<dbReference type="PANTHER" id="PTHR43141:SF5">
    <property type="entry name" value="CYTOCHROME BD-I UBIQUINOL OXIDASE SUBUNIT 2"/>
    <property type="match status" value="1"/>
</dbReference>
<feature type="transmembrane region" description="Helical" evidence="12">
    <location>
        <begin position="117"/>
        <end position="136"/>
    </location>
</feature>
<dbReference type="GO" id="GO:0046872">
    <property type="term" value="F:metal ion binding"/>
    <property type="evidence" value="ECO:0007669"/>
    <property type="project" value="UniProtKB-KW"/>
</dbReference>
<gene>
    <name evidence="13" type="ORF">Lupro_06815</name>
</gene>
<evidence type="ECO:0000256" key="3">
    <source>
        <dbReference type="ARBA" id="ARBA00022448"/>
    </source>
</evidence>
<dbReference type="Pfam" id="PF02322">
    <property type="entry name" value="Cyt_bd_oxida_II"/>
    <property type="match status" value="1"/>
</dbReference>
<dbReference type="GO" id="GO:0019646">
    <property type="term" value="P:aerobic electron transport chain"/>
    <property type="evidence" value="ECO:0007669"/>
    <property type="project" value="TreeGrafter"/>
</dbReference>
<evidence type="ECO:0000256" key="7">
    <source>
        <dbReference type="ARBA" id="ARBA00022723"/>
    </source>
</evidence>
<reference evidence="14" key="1">
    <citation type="submission" date="2015-12" db="EMBL/GenBank/DDBJ databases">
        <title>Complete genome sequence of Lutibacter profundus strain LP1.</title>
        <authorList>
            <person name="Wissuwa J."/>
            <person name="Le Moine Bauer S."/>
            <person name="Stokke R."/>
            <person name="Dahle H."/>
            <person name="Steen I.H."/>
        </authorList>
    </citation>
    <scope>NUCLEOTIDE SEQUENCE [LARGE SCALE GENOMIC DNA]</scope>
    <source>
        <strain evidence="14">LP1</strain>
    </source>
</reference>
<comment type="subcellular location">
    <subcellularLocation>
        <location evidence="1">Cell membrane</location>
        <topology evidence="1">Multi-pass membrane protein</topology>
    </subcellularLocation>
</comment>
<keyword evidence="11 12" id="KW-0472">Membrane</keyword>
<dbReference type="KEGG" id="lut:Lupro_06815"/>
<dbReference type="RefSeq" id="WP_068207782.1">
    <property type="nucleotide sequence ID" value="NZ_CP013355.1"/>
</dbReference>
<keyword evidence="5" id="KW-0349">Heme</keyword>
<evidence type="ECO:0000256" key="4">
    <source>
        <dbReference type="ARBA" id="ARBA00022475"/>
    </source>
</evidence>
<dbReference type="NCBIfam" id="TIGR00203">
    <property type="entry name" value="cydB"/>
    <property type="match status" value="1"/>
</dbReference>
<proteinExistence type="inferred from homology"/>
<keyword evidence="3" id="KW-0813">Transport</keyword>
<feature type="transmembrane region" description="Helical" evidence="12">
    <location>
        <begin position="273"/>
        <end position="299"/>
    </location>
</feature>
<feature type="transmembrane region" description="Helical" evidence="12">
    <location>
        <begin position="80"/>
        <end position="97"/>
    </location>
</feature>
<dbReference type="GO" id="GO:0009055">
    <property type="term" value="F:electron transfer activity"/>
    <property type="evidence" value="ECO:0007669"/>
    <property type="project" value="TreeGrafter"/>
</dbReference>
<dbReference type="GO" id="GO:0005886">
    <property type="term" value="C:plasma membrane"/>
    <property type="evidence" value="ECO:0007669"/>
    <property type="project" value="UniProtKB-SubCell"/>
</dbReference>
<evidence type="ECO:0000256" key="12">
    <source>
        <dbReference type="SAM" id="Phobius"/>
    </source>
</evidence>
<dbReference type="GO" id="GO:0016682">
    <property type="term" value="F:oxidoreductase activity, acting on diphenols and related substances as donors, oxygen as acceptor"/>
    <property type="evidence" value="ECO:0007669"/>
    <property type="project" value="TreeGrafter"/>
</dbReference>
<keyword evidence="6 12" id="KW-0812">Transmembrane</keyword>
<evidence type="ECO:0000256" key="9">
    <source>
        <dbReference type="ARBA" id="ARBA00022989"/>
    </source>
</evidence>
<keyword evidence="8" id="KW-0249">Electron transport</keyword>
<feature type="transmembrane region" description="Helical" evidence="12">
    <location>
        <begin position="55"/>
        <end position="74"/>
    </location>
</feature>
<feature type="transmembrane region" description="Helical" evidence="12">
    <location>
        <begin position="319"/>
        <end position="340"/>
    </location>
</feature>
<protein>
    <submittedName>
        <fullName evidence="13">Cytochrome D ubiquinol oxidase subunit II</fullName>
    </submittedName>
</protein>
<sequence length="357" mass="40135">MEVFWYIIIAIVLTIFFILDGYNFGTGIIHLFLAKTEKDKEIITKSAGLFWDFNEVWLVAGGGLLFMAFPTFYASVFSGFYLPLIIVLWLIIFRAIGLEFRSQFNYQMWKDIWDKSFGVSSLLLALFFGIALGNVVRGVNLGGIENGIAAFEGHYFFLPLWNSSFSPLSETPGVIDWFTIIIGLISVVTLAIHGANWIILKTNSSINNKLKSVIFKLNILLFILTVISLFVWQIVNPNSLDNFFDKPYLIVFPVIYFSGLFGLFFIKKLKKDIHGFILSTLVIFGGITSSLASLFPVILPSTHKQNESLTIYNTAAHEYGLSVALGWGIIGIILVIVYLITQNKLLSGKIDNMDYGH</sequence>
<evidence type="ECO:0000256" key="1">
    <source>
        <dbReference type="ARBA" id="ARBA00004651"/>
    </source>
</evidence>
<keyword evidence="7" id="KW-0479">Metal-binding</keyword>
<dbReference type="InterPro" id="IPR003317">
    <property type="entry name" value="Cyt-d_oxidase_su2"/>
</dbReference>
<evidence type="ECO:0000256" key="5">
    <source>
        <dbReference type="ARBA" id="ARBA00022617"/>
    </source>
</evidence>
<evidence type="ECO:0000256" key="2">
    <source>
        <dbReference type="ARBA" id="ARBA00007543"/>
    </source>
</evidence>
<comment type="similarity">
    <text evidence="2">Belongs to the cytochrome ubiquinol oxidase subunit 2 family.</text>
</comment>
<keyword evidence="9 12" id="KW-1133">Transmembrane helix</keyword>
<name>A0A120IE96_9FLAO</name>
<evidence type="ECO:0000256" key="11">
    <source>
        <dbReference type="ARBA" id="ARBA00023136"/>
    </source>
</evidence>
<dbReference type="PATRIC" id="fig|1622118.3.peg.1409"/>
<keyword evidence="14" id="KW-1185">Reference proteome</keyword>
<dbReference type="AlphaFoldDB" id="A0A120IE96"/>
<evidence type="ECO:0000313" key="14">
    <source>
        <dbReference type="Proteomes" id="UP000059672"/>
    </source>
</evidence>
<keyword evidence="10" id="KW-0408">Iron</keyword>
<reference evidence="13 14" key="2">
    <citation type="journal article" date="2016" name="Int. J. Syst. Evol. Microbiol.">
        <title>Lutibacter profundi sp. nov., isolated from a deep-sea hydrothermal system on the Arctic Mid-Ocean Ridge and emended description of the genus Lutibacter.</title>
        <authorList>
            <person name="Le Moine Bauer S."/>
            <person name="Roalkvam I."/>
            <person name="Steen I.H."/>
            <person name="Dahle H."/>
        </authorList>
    </citation>
    <scope>NUCLEOTIDE SEQUENCE [LARGE SCALE GENOMIC DNA]</scope>
    <source>
        <strain evidence="13 14">LP1</strain>
    </source>
</reference>
<evidence type="ECO:0000256" key="6">
    <source>
        <dbReference type="ARBA" id="ARBA00022692"/>
    </source>
</evidence>
<dbReference type="Proteomes" id="UP000059672">
    <property type="component" value="Chromosome"/>
</dbReference>
<evidence type="ECO:0000256" key="10">
    <source>
        <dbReference type="ARBA" id="ARBA00023004"/>
    </source>
</evidence>
<evidence type="ECO:0000256" key="8">
    <source>
        <dbReference type="ARBA" id="ARBA00022982"/>
    </source>
</evidence>
<dbReference type="EMBL" id="CP013355">
    <property type="protein sequence ID" value="AMC10974.1"/>
    <property type="molecule type" value="Genomic_DNA"/>
</dbReference>
<feature type="transmembrane region" description="Helical" evidence="12">
    <location>
        <begin position="247"/>
        <end position="266"/>
    </location>
</feature>
<keyword evidence="4" id="KW-1003">Cell membrane</keyword>
<dbReference type="GO" id="GO:0070069">
    <property type="term" value="C:cytochrome complex"/>
    <property type="evidence" value="ECO:0007669"/>
    <property type="project" value="TreeGrafter"/>
</dbReference>
<feature type="transmembrane region" description="Helical" evidence="12">
    <location>
        <begin position="212"/>
        <end position="235"/>
    </location>
</feature>
<feature type="transmembrane region" description="Helical" evidence="12">
    <location>
        <begin position="177"/>
        <end position="200"/>
    </location>
</feature>
<accession>A0A120IE96</accession>
<dbReference type="PANTHER" id="PTHR43141">
    <property type="entry name" value="CYTOCHROME BD2 SUBUNIT II"/>
    <property type="match status" value="1"/>
</dbReference>
<dbReference type="STRING" id="1622118.Lupro_06815"/>
<organism evidence="13 14">
    <name type="scientific">Lutibacter profundi</name>
    <dbReference type="NCBI Taxonomy" id="1622118"/>
    <lineage>
        <taxon>Bacteria</taxon>
        <taxon>Pseudomonadati</taxon>
        <taxon>Bacteroidota</taxon>
        <taxon>Flavobacteriia</taxon>
        <taxon>Flavobacteriales</taxon>
        <taxon>Flavobacteriaceae</taxon>
        <taxon>Lutibacter</taxon>
    </lineage>
</organism>
<feature type="transmembrane region" description="Helical" evidence="12">
    <location>
        <begin position="6"/>
        <end position="34"/>
    </location>
</feature>
<dbReference type="PIRSF" id="PIRSF000267">
    <property type="entry name" value="Cyt_oxidse_sub2"/>
    <property type="match status" value="1"/>
</dbReference>
<dbReference type="OrthoDB" id="9776710at2"/>
<evidence type="ECO:0000313" key="13">
    <source>
        <dbReference type="EMBL" id="AMC10974.1"/>
    </source>
</evidence>